<dbReference type="RefSeq" id="WP_035927758.1">
    <property type="nucleotide sequence ID" value="NZ_CADFFX010000007.1"/>
</dbReference>
<dbReference type="EMBL" id="JFHC01000038">
    <property type="protein sequence ID" value="KDR40604.1"/>
    <property type="molecule type" value="Genomic_DNA"/>
</dbReference>
<protein>
    <submittedName>
        <fullName evidence="8">Copper resistance protein CopD</fullName>
    </submittedName>
</protein>
<organism evidence="8 9">
    <name type="scientific">Caballeronia glathei</name>
    <dbReference type="NCBI Taxonomy" id="60547"/>
    <lineage>
        <taxon>Bacteria</taxon>
        <taxon>Pseudomonadati</taxon>
        <taxon>Pseudomonadota</taxon>
        <taxon>Betaproteobacteria</taxon>
        <taxon>Burkholderiales</taxon>
        <taxon>Burkholderiaceae</taxon>
        <taxon>Caballeronia</taxon>
    </lineage>
</organism>
<feature type="domain" description="Copper resistance protein D" evidence="7">
    <location>
        <begin position="198"/>
        <end position="300"/>
    </location>
</feature>
<accession>A0A069PL13</accession>
<dbReference type="InterPro" id="IPR008457">
    <property type="entry name" value="Cu-R_CopD_dom"/>
</dbReference>
<comment type="caution">
    <text evidence="8">The sequence shown here is derived from an EMBL/GenBank/DDBJ whole genome shotgun (WGS) entry which is preliminary data.</text>
</comment>
<feature type="transmembrane region" description="Helical" evidence="6">
    <location>
        <begin position="6"/>
        <end position="35"/>
    </location>
</feature>
<feature type="transmembrane region" description="Helical" evidence="6">
    <location>
        <begin position="89"/>
        <end position="117"/>
    </location>
</feature>
<dbReference type="PANTHER" id="PTHR34820:SF4">
    <property type="entry name" value="INNER MEMBRANE PROTEIN YEBZ"/>
    <property type="match status" value="1"/>
</dbReference>
<feature type="transmembrane region" description="Helical" evidence="6">
    <location>
        <begin position="129"/>
        <end position="150"/>
    </location>
</feature>
<sequence>MNTDPLWIAQVALAAFADIAFACTLGAVLMSGWLSKEKAYATISPARMGWTRARRTALGGALALALANLVLLWLQAASMSGAPLVDAGASVWAVATTTHAGIGWTIALAGSVLLVLATASGGPMSTARLAAAALAAIVAAAGKASVGHAADAGAFSAAEVVQTVHLLATAVWGGVVIAGAFAVLPALGTSLARAFLIRIAQRMSAVAVVAVILVLATGIFNALRGLGGAAGVLEESAWGQVLIVKAVLVVTALIFGALNRWSALPRLKRTAATVDAHTVTGVMRVEALVMMAVFVAAAVLSHSVPGFALAG</sequence>
<dbReference type="InterPro" id="IPR032694">
    <property type="entry name" value="CopC/D"/>
</dbReference>
<gene>
    <name evidence="8" type="ORF">BG61_23945</name>
</gene>
<dbReference type="STRING" id="60547.GCA_000751215_01409"/>
<feature type="transmembrane region" description="Helical" evidence="6">
    <location>
        <begin position="56"/>
        <end position="77"/>
    </location>
</feature>
<evidence type="ECO:0000256" key="1">
    <source>
        <dbReference type="ARBA" id="ARBA00004651"/>
    </source>
</evidence>
<dbReference type="Proteomes" id="UP000027466">
    <property type="component" value="Unassembled WGS sequence"/>
</dbReference>
<feature type="transmembrane region" description="Helical" evidence="6">
    <location>
        <begin position="287"/>
        <end position="310"/>
    </location>
</feature>
<keyword evidence="5 6" id="KW-0472">Membrane</keyword>
<dbReference type="AlphaFoldDB" id="A0A069PL13"/>
<feature type="transmembrane region" description="Helical" evidence="6">
    <location>
        <begin position="170"/>
        <end position="192"/>
    </location>
</feature>
<evidence type="ECO:0000256" key="5">
    <source>
        <dbReference type="ARBA" id="ARBA00023136"/>
    </source>
</evidence>
<evidence type="ECO:0000256" key="6">
    <source>
        <dbReference type="SAM" id="Phobius"/>
    </source>
</evidence>
<evidence type="ECO:0000256" key="4">
    <source>
        <dbReference type="ARBA" id="ARBA00022989"/>
    </source>
</evidence>
<keyword evidence="3 6" id="KW-0812">Transmembrane</keyword>
<evidence type="ECO:0000313" key="8">
    <source>
        <dbReference type="EMBL" id="KDR40604.1"/>
    </source>
</evidence>
<feature type="transmembrane region" description="Helical" evidence="6">
    <location>
        <begin position="237"/>
        <end position="258"/>
    </location>
</feature>
<evidence type="ECO:0000256" key="3">
    <source>
        <dbReference type="ARBA" id="ARBA00022692"/>
    </source>
</evidence>
<dbReference type="GO" id="GO:0005886">
    <property type="term" value="C:plasma membrane"/>
    <property type="evidence" value="ECO:0007669"/>
    <property type="project" value="UniProtKB-SubCell"/>
</dbReference>
<dbReference type="Pfam" id="PF05425">
    <property type="entry name" value="CopD"/>
    <property type="match status" value="1"/>
</dbReference>
<evidence type="ECO:0000259" key="7">
    <source>
        <dbReference type="Pfam" id="PF05425"/>
    </source>
</evidence>
<evidence type="ECO:0000313" key="9">
    <source>
        <dbReference type="Proteomes" id="UP000027466"/>
    </source>
</evidence>
<name>A0A069PL13_9BURK</name>
<keyword evidence="2" id="KW-1003">Cell membrane</keyword>
<keyword evidence="4 6" id="KW-1133">Transmembrane helix</keyword>
<proteinExistence type="predicted"/>
<dbReference type="PANTHER" id="PTHR34820">
    <property type="entry name" value="INNER MEMBRANE PROTEIN YEBZ"/>
    <property type="match status" value="1"/>
</dbReference>
<dbReference type="GO" id="GO:0006825">
    <property type="term" value="P:copper ion transport"/>
    <property type="evidence" value="ECO:0007669"/>
    <property type="project" value="InterPro"/>
</dbReference>
<feature type="transmembrane region" description="Helical" evidence="6">
    <location>
        <begin position="204"/>
        <end position="225"/>
    </location>
</feature>
<evidence type="ECO:0000256" key="2">
    <source>
        <dbReference type="ARBA" id="ARBA00022475"/>
    </source>
</evidence>
<comment type="subcellular location">
    <subcellularLocation>
        <location evidence="1">Cell membrane</location>
        <topology evidence="1">Multi-pass membrane protein</topology>
    </subcellularLocation>
</comment>
<keyword evidence="9" id="KW-1185">Reference proteome</keyword>
<reference evidence="8 9" key="1">
    <citation type="submission" date="2014-03" db="EMBL/GenBank/DDBJ databases">
        <title>Draft Genome Sequences of Four Burkholderia Strains.</title>
        <authorList>
            <person name="Liu X.Y."/>
            <person name="Li C.X."/>
            <person name="Xu J.H."/>
        </authorList>
    </citation>
    <scope>NUCLEOTIDE SEQUENCE [LARGE SCALE GENOMIC DNA]</scope>
    <source>
        <strain evidence="8 9">DSM 50014</strain>
    </source>
</reference>